<gene>
    <name evidence="1" type="ORF">APZ42_015637</name>
</gene>
<sequence length="52" mass="6030">MAFNKYTVSHSRVMTCFQCHLSFLLHHKTVNLFFLTHGLLTIIEGKKPSNTH</sequence>
<proteinExistence type="predicted"/>
<protein>
    <submittedName>
        <fullName evidence="1">Uncharacterized protein</fullName>
    </submittedName>
</protein>
<name>A0A0P5EG22_9CRUS</name>
<evidence type="ECO:0000313" key="2">
    <source>
        <dbReference type="Proteomes" id="UP000076858"/>
    </source>
</evidence>
<reference evidence="1 2" key="1">
    <citation type="submission" date="2016-03" db="EMBL/GenBank/DDBJ databases">
        <title>EvidentialGene: Evidence-directed Construction of Genes on Genomes.</title>
        <authorList>
            <person name="Gilbert D.G."/>
            <person name="Choi J.-H."/>
            <person name="Mockaitis K."/>
            <person name="Colbourne J."/>
            <person name="Pfrender M."/>
        </authorList>
    </citation>
    <scope>NUCLEOTIDE SEQUENCE [LARGE SCALE GENOMIC DNA]</scope>
    <source>
        <strain evidence="1 2">Xinb3</strain>
        <tissue evidence="1">Complete organism</tissue>
    </source>
</reference>
<organism evidence="1 2">
    <name type="scientific">Daphnia magna</name>
    <dbReference type="NCBI Taxonomy" id="35525"/>
    <lineage>
        <taxon>Eukaryota</taxon>
        <taxon>Metazoa</taxon>
        <taxon>Ecdysozoa</taxon>
        <taxon>Arthropoda</taxon>
        <taxon>Crustacea</taxon>
        <taxon>Branchiopoda</taxon>
        <taxon>Diplostraca</taxon>
        <taxon>Cladocera</taxon>
        <taxon>Anomopoda</taxon>
        <taxon>Daphniidae</taxon>
        <taxon>Daphnia</taxon>
    </lineage>
</organism>
<evidence type="ECO:0000313" key="1">
    <source>
        <dbReference type="EMBL" id="KZS18209.1"/>
    </source>
</evidence>
<accession>A0A0P5EG22</accession>
<dbReference type="AlphaFoldDB" id="A0A0P5EG22"/>
<dbReference type="EMBL" id="LRGB01000547">
    <property type="protein sequence ID" value="KZS18209.1"/>
    <property type="molecule type" value="Genomic_DNA"/>
</dbReference>
<comment type="caution">
    <text evidence="1">The sequence shown here is derived from an EMBL/GenBank/DDBJ whole genome shotgun (WGS) entry which is preliminary data.</text>
</comment>
<dbReference type="Proteomes" id="UP000076858">
    <property type="component" value="Unassembled WGS sequence"/>
</dbReference>
<keyword evidence="2" id="KW-1185">Reference proteome</keyword>